<feature type="compositionally biased region" description="Basic and acidic residues" evidence="2">
    <location>
        <begin position="50"/>
        <end position="59"/>
    </location>
</feature>
<feature type="compositionally biased region" description="Basic and acidic residues" evidence="2">
    <location>
        <begin position="473"/>
        <end position="486"/>
    </location>
</feature>
<feature type="region of interest" description="Disordered" evidence="2">
    <location>
        <begin position="1191"/>
        <end position="1270"/>
    </location>
</feature>
<feature type="compositionally biased region" description="Polar residues" evidence="2">
    <location>
        <begin position="221"/>
        <end position="231"/>
    </location>
</feature>
<dbReference type="InterPro" id="IPR035899">
    <property type="entry name" value="DBL_dom_sf"/>
</dbReference>
<reference evidence="4 5" key="1">
    <citation type="submission" date="2018-04" db="EMBL/GenBank/DDBJ databases">
        <title>The genome of golden apple snail Pomacea canaliculata provides insight into stress tolerance and invasive adaptation.</title>
        <authorList>
            <person name="Liu C."/>
            <person name="Liu B."/>
            <person name="Ren Y."/>
            <person name="Zhang Y."/>
            <person name="Wang H."/>
            <person name="Li S."/>
            <person name="Jiang F."/>
            <person name="Yin L."/>
            <person name="Zhang G."/>
            <person name="Qian W."/>
            <person name="Fan W."/>
        </authorList>
    </citation>
    <scope>NUCLEOTIDE SEQUENCE [LARGE SCALE GENOMIC DNA]</scope>
    <source>
        <strain evidence="4">SZHN2017</strain>
        <tissue evidence="4">Muscle</tissue>
    </source>
</reference>
<dbReference type="Gene3D" id="2.130.10.10">
    <property type="entry name" value="YVTN repeat-like/Quinoprotein amine dehydrogenase"/>
    <property type="match status" value="1"/>
</dbReference>
<dbReference type="GO" id="GO:0005085">
    <property type="term" value="F:guanyl-nucleotide exchange factor activity"/>
    <property type="evidence" value="ECO:0007669"/>
    <property type="project" value="UniProtKB-KW"/>
</dbReference>
<name>A0A2T7PMT7_POMCA</name>
<feature type="region of interest" description="Disordered" evidence="2">
    <location>
        <begin position="349"/>
        <end position="436"/>
    </location>
</feature>
<proteinExistence type="predicted"/>
<feature type="compositionally biased region" description="Polar residues" evidence="2">
    <location>
        <begin position="421"/>
        <end position="434"/>
    </location>
</feature>
<evidence type="ECO:0000256" key="2">
    <source>
        <dbReference type="SAM" id="MobiDB-lite"/>
    </source>
</evidence>
<dbReference type="FunFam" id="1.20.900.10:FF:000003">
    <property type="entry name" value="Rho guanine nucleotide exchange factor 10 like"/>
    <property type="match status" value="1"/>
</dbReference>
<protein>
    <recommendedName>
        <fullName evidence="3">DH domain-containing protein</fullName>
    </recommendedName>
</protein>
<dbReference type="SUPFAM" id="SSF50998">
    <property type="entry name" value="Quinoprotein alcohol dehydrogenase-like"/>
    <property type="match status" value="1"/>
</dbReference>
<dbReference type="GO" id="GO:0051496">
    <property type="term" value="P:positive regulation of stress fiber assembly"/>
    <property type="evidence" value="ECO:0007669"/>
    <property type="project" value="UniProtKB-ARBA"/>
</dbReference>
<feature type="compositionally biased region" description="Polar residues" evidence="2">
    <location>
        <begin position="373"/>
        <end position="384"/>
    </location>
</feature>
<feature type="compositionally biased region" description="Polar residues" evidence="2">
    <location>
        <begin position="400"/>
        <end position="413"/>
    </location>
</feature>
<dbReference type="PANTHER" id="PTHR12877">
    <property type="entry name" value="RHO GUANINE NUCLEOTIDE EXCHANGE FACTOR"/>
    <property type="match status" value="1"/>
</dbReference>
<sequence>METKEETTESGGGDENALTTFSIPKSSSFSPKVARPKLPACAGNRSPSRSKTDPGREEIKAILEDIKNLKKIDFKTFIRPRSVSSHQQQGAQLPGGYATLPYKSQSTTTSPNQSPRIGSPTVEDPRFSRDRSRSLKMLTDRLKNKSGKLLGEHTVSRGQTEPGELGEFRREGSVPSEFLRISHGPSPDRCSVERVVEEEEEVGESEESSRNDKAKQHLGVSLTSQCSTDSINAPHRYSNSRERTPESDGGMGHREKTPESDEALKTPDEDGEPSVRPKIARERVMEDEGVSEISDAPRPIVSTHTYHPTIGRNKKFLRLVATAPGPRRRTGITTLATLGHVQAMYGKTPMDEPAACTEDTGARGRYQRRSEAGPNSSQKGQRFTTHPPHKKGGHYEEGSVDTNGFATLKTSSADSDDEVKQQSQSSLADSQITSEEPEMLTYQDVVESVVAGPVLALPDEKDRKNGKAGKQKSRSDPNGDRSRESLDFAPGIESSQSRSAPLLGKDNDDSIVEEFHMPQSDNALSPPPLDLPMESGGEHTSDEEDHLEIESGTGTESSDLLTPSTASGELPCSSAPPTPKNHSPTNTLERSSSHAHPHLLSVPSSSIGHRKPISRSASSASVLQNRKHQSAGRGDRDSSRKFSITTDEAMTTSRSSSHLVPDFTPLADSNTATSMPVVWKDRLSSTESPEREPGFIKDKRYHIVEELYRNEREYVEALRVLKEKYMTPLKNLSNVDDAVVNKIFYMIPEILMHHSVYLDLLDKTWKEWDSKTSTVGNHILCIFSKRTVLESYLFFVENYNKSGKVIENALTTKSSMQKFIEQCQKDSGSKLSMKDLIVRPIQRIPRYELLIQRLLDNTPVDHPDHVLLQQACRTMHELAVKIGTATDSQHEEDMQETLRKLELLLIEELVAAERSYIRHDMIQMLNKKDQFCLWLFSDLIILSSIKRKSGPVTRKVSIILKTPGGQDFAENIKHKVWHRFGLDCLEIVKTQGTLSRKPTIDKDQVEEDLNIANQILELCSRFNTPQQHLEEVAKELVCSLSRQLAEATLRSYSSDSNKLELLATTQEKILHLEILFQSAEKRASWEAAFTDAKNKLSLMTDKRAPEFLQPLQITKTRAGMQFSCAAPIDGVNANGYRDVWVCNSDGYVGHMCLLSLQPEPIVTLNTPVPGCNARILCICAVPAFSGAFRRTREREQGPRIQVECMEQEEEEEEEKPGSQERRRSSQTSTKTRDQSGCEEEEEDVEGDAAVEEGYQSDSETSDDDDDGMSFVSKNDLYVGDLLSDEDIHRPRVSELTQSSPDPITTSGTWQQDPLKSTMWLGTEDGCIHIFQCTDNIKTTKNKLKIQHSSPVYCIVYLDNKVFASLVNGDLIVYKRDAEGLWDTEHPYTRTVGSATSPITKMLAVAGKLWCGCQNTIHVLNPLALNIERSFQVGSDPNRAVQCMVCSGQGVWVACQQSSKVYLLHAMTYEFLLEVSVEPAVVQKLQSADEIIRQHKTACLRITALLVCKDLLWVGTSAGVVLTVPIPKILSTTTHGSLATPTVTGLVYGHTGHVRFLTCVELHNSGTSQKSESSIAKDAHTSEGITLHDLHRRSSMAATMATMATRMLVISGGDGYEDFRNNTTNEAAGRDDSTNHLLLWQV</sequence>
<feature type="region of interest" description="Disordered" evidence="2">
    <location>
        <begin position="1291"/>
        <end position="1310"/>
    </location>
</feature>
<feature type="compositionally biased region" description="Polar residues" evidence="2">
    <location>
        <begin position="641"/>
        <end position="658"/>
    </location>
</feature>
<feature type="compositionally biased region" description="Acidic residues" evidence="2">
    <location>
        <begin position="1205"/>
        <end position="1214"/>
    </location>
</feature>
<evidence type="ECO:0000256" key="1">
    <source>
        <dbReference type="ARBA" id="ARBA00022658"/>
    </source>
</evidence>
<dbReference type="EMBL" id="PZQS01000003">
    <property type="protein sequence ID" value="PVD34758.1"/>
    <property type="molecule type" value="Genomic_DNA"/>
</dbReference>
<dbReference type="InterPro" id="IPR011047">
    <property type="entry name" value="Quinoprotein_ADH-like_sf"/>
</dbReference>
<dbReference type="Proteomes" id="UP000245119">
    <property type="component" value="Linkage Group LG3"/>
</dbReference>
<dbReference type="Pfam" id="PF00621">
    <property type="entry name" value="RhoGEF"/>
    <property type="match status" value="1"/>
</dbReference>
<dbReference type="InterPro" id="IPR015943">
    <property type="entry name" value="WD40/YVTN_repeat-like_dom_sf"/>
</dbReference>
<feature type="compositionally biased region" description="Polar residues" evidence="2">
    <location>
        <begin position="615"/>
        <end position="624"/>
    </location>
</feature>
<dbReference type="PANTHER" id="PTHR12877:SF15">
    <property type="entry name" value="RHO GUANINE NUCLEOTIDE EXCHANGE FACTOR 17"/>
    <property type="match status" value="1"/>
</dbReference>
<dbReference type="PROSITE" id="PS50010">
    <property type="entry name" value="DH_2"/>
    <property type="match status" value="1"/>
</dbReference>
<keyword evidence="5" id="KW-1185">Reference proteome</keyword>
<feature type="region of interest" description="Disordered" evidence="2">
    <location>
        <begin position="453"/>
        <end position="667"/>
    </location>
</feature>
<feature type="domain" description="DH" evidence="3">
    <location>
        <begin position="699"/>
        <end position="885"/>
    </location>
</feature>
<feature type="compositionally biased region" description="Polar residues" evidence="2">
    <location>
        <begin position="1294"/>
        <end position="1310"/>
    </location>
</feature>
<dbReference type="InterPro" id="IPR000219">
    <property type="entry name" value="DH_dom"/>
</dbReference>
<feature type="compositionally biased region" description="Basic and acidic residues" evidence="2">
    <location>
        <begin position="505"/>
        <end position="516"/>
    </location>
</feature>
<dbReference type="Pfam" id="PF19056">
    <property type="entry name" value="WD40_2"/>
    <property type="match status" value="1"/>
</dbReference>
<feature type="compositionally biased region" description="Basic and acidic residues" evidence="2">
    <location>
        <begin position="123"/>
        <end position="143"/>
    </location>
</feature>
<dbReference type="OrthoDB" id="4066896at2759"/>
<comment type="caution">
    <text evidence="4">The sequence shown here is derived from an EMBL/GenBank/DDBJ whole genome shotgun (WGS) entry which is preliminary data.</text>
</comment>
<dbReference type="STRING" id="400727.A0A2T7PMT7"/>
<accession>A0A2T7PMT7</accession>
<feature type="compositionally biased region" description="Basic and acidic residues" evidence="2">
    <location>
        <begin position="239"/>
        <end position="286"/>
    </location>
</feature>
<evidence type="ECO:0000313" key="5">
    <source>
        <dbReference type="Proteomes" id="UP000245119"/>
    </source>
</evidence>
<dbReference type="Gene3D" id="1.20.900.10">
    <property type="entry name" value="Dbl homology (DH) domain"/>
    <property type="match status" value="1"/>
</dbReference>
<evidence type="ECO:0000259" key="3">
    <source>
        <dbReference type="PROSITE" id="PS50010"/>
    </source>
</evidence>
<feature type="compositionally biased region" description="Polar residues" evidence="2">
    <location>
        <begin position="580"/>
        <end position="590"/>
    </location>
</feature>
<feature type="compositionally biased region" description="Acidic residues" evidence="2">
    <location>
        <begin position="1236"/>
        <end position="1250"/>
    </location>
</feature>
<dbReference type="GO" id="GO:0030036">
    <property type="term" value="P:actin cytoskeleton organization"/>
    <property type="evidence" value="ECO:0007669"/>
    <property type="project" value="TreeGrafter"/>
</dbReference>
<evidence type="ECO:0000313" key="4">
    <source>
        <dbReference type="EMBL" id="PVD34758.1"/>
    </source>
</evidence>
<feature type="compositionally biased region" description="Acidic residues" evidence="2">
    <location>
        <begin position="196"/>
        <end position="206"/>
    </location>
</feature>
<feature type="region of interest" description="Disordered" evidence="2">
    <location>
        <begin position="79"/>
        <end position="307"/>
    </location>
</feature>
<organism evidence="4 5">
    <name type="scientific">Pomacea canaliculata</name>
    <name type="common">Golden apple snail</name>
    <dbReference type="NCBI Taxonomy" id="400727"/>
    <lineage>
        <taxon>Eukaryota</taxon>
        <taxon>Metazoa</taxon>
        <taxon>Spiralia</taxon>
        <taxon>Lophotrochozoa</taxon>
        <taxon>Mollusca</taxon>
        <taxon>Gastropoda</taxon>
        <taxon>Caenogastropoda</taxon>
        <taxon>Architaenioglossa</taxon>
        <taxon>Ampullarioidea</taxon>
        <taxon>Ampullariidae</taxon>
        <taxon>Pomacea</taxon>
    </lineage>
</organism>
<dbReference type="GO" id="GO:0005737">
    <property type="term" value="C:cytoplasm"/>
    <property type="evidence" value="ECO:0007669"/>
    <property type="project" value="UniProtKB-ARBA"/>
</dbReference>
<dbReference type="InterPro" id="IPR039919">
    <property type="entry name" value="ARHGEF10/ARHGEF17"/>
</dbReference>
<gene>
    <name evidence="4" type="ORF">C0Q70_06035</name>
</gene>
<feature type="compositionally biased region" description="Polar residues" evidence="2">
    <location>
        <begin position="82"/>
        <end position="91"/>
    </location>
</feature>
<feature type="compositionally biased region" description="Polar residues" evidence="2">
    <location>
        <begin position="552"/>
        <end position="567"/>
    </location>
</feature>
<keyword evidence="1" id="KW-0344">Guanine-nucleotide releasing factor</keyword>
<dbReference type="SMART" id="SM00325">
    <property type="entry name" value="RhoGEF"/>
    <property type="match status" value="1"/>
</dbReference>
<feature type="region of interest" description="Disordered" evidence="2">
    <location>
        <begin position="1"/>
        <end position="59"/>
    </location>
</feature>
<feature type="compositionally biased region" description="Low complexity" evidence="2">
    <location>
        <begin position="19"/>
        <end position="32"/>
    </location>
</feature>
<dbReference type="SUPFAM" id="SSF48065">
    <property type="entry name" value="DBL homology domain (DH-domain)"/>
    <property type="match status" value="1"/>
</dbReference>
<feature type="compositionally biased region" description="Low complexity" evidence="2">
    <location>
        <begin position="104"/>
        <end position="115"/>
    </location>
</feature>
<dbReference type="CDD" id="cd00160">
    <property type="entry name" value="RhoGEF"/>
    <property type="match status" value="1"/>
</dbReference>